<dbReference type="EMBL" id="CP010429">
    <property type="protein sequence ID" value="AKD57768.1"/>
    <property type="molecule type" value="Genomic_DNA"/>
</dbReference>
<evidence type="ECO:0000256" key="1">
    <source>
        <dbReference type="SAM" id="Phobius"/>
    </source>
</evidence>
<dbReference type="STRING" id="1379870.SD10_25600"/>
<evidence type="ECO:0000313" key="2">
    <source>
        <dbReference type="EMBL" id="AKD57768.1"/>
    </source>
</evidence>
<keyword evidence="3" id="KW-1185">Reference proteome</keyword>
<feature type="transmembrane region" description="Helical" evidence="1">
    <location>
        <begin position="86"/>
        <end position="104"/>
    </location>
</feature>
<proteinExistence type="predicted"/>
<dbReference type="RefSeq" id="WP_046577927.1">
    <property type="nucleotide sequence ID" value="NZ_CP010429.1"/>
</dbReference>
<dbReference type="KEGG" id="srd:SD10_25600"/>
<feature type="transmembrane region" description="Helical" evidence="1">
    <location>
        <begin position="157"/>
        <end position="178"/>
    </location>
</feature>
<reference evidence="2 3" key="1">
    <citation type="journal article" date="2014" name="Curr. Microbiol.">
        <title>Spirosoma radiotolerans sp. nov., a gamma-radiation-resistant bacterium isolated from gamma ray-irradiated soil.</title>
        <authorList>
            <person name="Lee J.J."/>
            <person name="Srinivasan S."/>
            <person name="Lim S."/>
            <person name="Joe M."/>
            <person name="Im S."/>
            <person name="Bae S.I."/>
            <person name="Park K.R."/>
            <person name="Han J.H."/>
            <person name="Park S.H."/>
            <person name="Joo B.M."/>
            <person name="Park S.J."/>
            <person name="Kim M.K."/>
        </authorList>
    </citation>
    <scope>NUCLEOTIDE SEQUENCE [LARGE SCALE GENOMIC DNA]</scope>
    <source>
        <strain evidence="2 3">DG5A</strain>
    </source>
</reference>
<organism evidence="2 3">
    <name type="scientific">Spirosoma radiotolerans</name>
    <dbReference type="NCBI Taxonomy" id="1379870"/>
    <lineage>
        <taxon>Bacteria</taxon>
        <taxon>Pseudomonadati</taxon>
        <taxon>Bacteroidota</taxon>
        <taxon>Cytophagia</taxon>
        <taxon>Cytophagales</taxon>
        <taxon>Cytophagaceae</taxon>
        <taxon>Spirosoma</taxon>
    </lineage>
</organism>
<dbReference type="AlphaFoldDB" id="A0A0E3ZZN2"/>
<dbReference type="OrthoDB" id="2607915at2"/>
<gene>
    <name evidence="2" type="ORF">SD10_25600</name>
</gene>
<dbReference type="PATRIC" id="fig|1379870.5.peg.5534"/>
<feature type="transmembrane region" description="Helical" evidence="1">
    <location>
        <begin position="116"/>
        <end position="137"/>
    </location>
</feature>
<sequence length="188" mass="21191">MLNNLSTLFYRISSWKTLLLAIGLFVPFPAYFLKNLEASINAQAGQPIGPIDLLVGYNPTRINQMVAEYGPTGRAIYTQGELTIDVAFPFIYTFLFCILLTLLFRHRTYTSFRLVNLLPVSILVFDLLENSCIVYLLNSYPATSRVVTAFCSLLTNLKWTVTAIILGLIVYGLVKLAMRSGHQKLERN</sequence>
<evidence type="ECO:0000313" key="3">
    <source>
        <dbReference type="Proteomes" id="UP000033054"/>
    </source>
</evidence>
<keyword evidence="1" id="KW-0812">Transmembrane</keyword>
<keyword evidence="1" id="KW-0472">Membrane</keyword>
<protein>
    <submittedName>
        <fullName evidence="2">Uncharacterized protein</fullName>
    </submittedName>
</protein>
<keyword evidence="1" id="KW-1133">Transmembrane helix</keyword>
<name>A0A0E3ZZN2_9BACT</name>
<dbReference type="Proteomes" id="UP000033054">
    <property type="component" value="Chromosome"/>
</dbReference>
<dbReference type="HOGENOM" id="CLU_113725_0_0_10"/>
<feature type="transmembrane region" description="Helical" evidence="1">
    <location>
        <begin position="12"/>
        <end position="32"/>
    </location>
</feature>
<accession>A0A0E3ZZN2</accession>